<evidence type="ECO:0008006" key="5">
    <source>
        <dbReference type="Google" id="ProtNLM"/>
    </source>
</evidence>
<dbReference type="PANTHER" id="PTHR33787">
    <property type="match status" value="1"/>
</dbReference>
<dbReference type="EMBL" id="BDQK01000013">
    <property type="protein sequence ID" value="GBF81600.1"/>
    <property type="molecule type" value="Genomic_DNA"/>
</dbReference>
<sequence length="110" mass="12483">MQRTRLNTLVTISQNRLNQLFTNPWRRISLSLISFLLGFFVAQAISTTAGQKGYWDIFTASFLLFFTESASIIVYGRRQQKIRPLGLDSLNLFKAGMIYGLFLQALIVGS</sequence>
<dbReference type="PANTHER" id="PTHR33787:SF5">
    <property type="entry name" value="YCF20-LIKE PROTEIN"/>
    <property type="match status" value="1"/>
</dbReference>
<evidence type="ECO:0000313" key="4">
    <source>
        <dbReference type="Proteomes" id="UP000287247"/>
    </source>
</evidence>
<name>A0A401IKA0_APHSA</name>
<keyword evidence="2" id="KW-0812">Transmembrane</keyword>
<dbReference type="InterPro" id="IPR007572">
    <property type="entry name" value="Uncharacterised_Ycf20"/>
</dbReference>
<dbReference type="AlphaFoldDB" id="A0A401IKA0"/>
<dbReference type="Pfam" id="PF04483">
    <property type="entry name" value="DUF565"/>
    <property type="match status" value="1"/>
</dbReference>
<reference evidence="4" key="1">
    <citation type="submission" date="2017-05" db="EMBL/GenBank/DDBJ databases">
        <title>Physiological properties and genetic analysis related to exopolysaccharide production of fresh-water unicellular cyanobacterium Aphanothece sacrum, Suizenji Nori, that has been cultured as a food source in Japan.</title>
        <authorList>
            <person name="Kanesaki Y."/>
            <person name="Yoshikawa S."/>
            <person name="Ohki K."/>
        </authorList>
    </citation>
    <scope>NUCLEOTIDE SEQUENCE [LARGE SCALE GENOMIC DNA]</scope>
    <source>
        <strain evidence="4">FPU1</strain>
    </source>
</reference>
<feature type="transmembrane region" description="Helical" evidence="2">
    <location>
        <begin position="54"/>
        <end position="75"/>
    </location>
</feature>
<keyword evidence="2" id="KW-0472">Membrane</keyword>
<feature type="transmembrane region" description="Helical" evidence="2">
    <location>
        <begin position="87"/>
        <end position="107"/>
    </location>
</feature>
<evidence type="ECO:0000256" key="2">
    <source>
        <dbReference type="SAM" id="Phobius"/>
    </source>
</evidence>
<dbReference type="RefSeq" id="WP_124972624.1">
    <property type="nucleotide sequence ID" value="NZ_BDQK01000013.1"/>
</dbReference>
<comment type="similarity">
    <text evidence="1">Belongs to the ycf20 family.</text>
</comment>
<evidence type="ECO:0000256" key="1">
    <source>
        <dbReference type="ARBA" id="ARBA00009846"/>
    </source>
</evidence>
<accession>A0A401IKA0</accession>
<dbReference type="OrthoDB" id="424985at2"/>
<keyword evidence="2" id="KW-1133">Transmembrane helix</keyword>
<protein>
    <recommendedName>
        <fullName evidence="5">DUF565 domain-containing protein</fullName>
    </recommendedName>
</protein>
<evidence type="ECO:0000313" key="3">
    <source>
        <dbReference type="EMBL" id="GBF81600.1"/>
    </source>
</evidence>
<keyword evidence="4" id="KW-1185">Reference proteome</keyword>
<comment type="caution">
    <text evidence="3">The sequence shown here is derived from an EMBL/GenBank/DDBJ whole genome shotgun (WGS) entry which is preliminary data.</text>
</comment>
<gene>
    <name evidence="3" type="ORF">AsFPU1_3018</name>
</gene>
<organism evidence="3 4">
    <name type="scientific">Aphanothece sacrum FPU1</name>
    <dbReference type="NCBI Taxonomy" id="1920663"/>
    <lineage>
        <taxon>Bacteria</taxon>
        <taxon>Bacillati</taxon>
        <taxon>Cyanobacteriota</taxon>
        <taxon>Cyanophyceae</taxon>
        <taxon>Oscillatoriophycideae</taxon>
        <taxon>Chroococcales</taxon>
        <taxon>Aphanothecaceae</taxon>
        <taxon>Aphanothece</taxon>
    </lineage>
</organism>
<dbReference type="Proteomes" id="UP000287247">
    <property type="component" value="Unassembled WGS sequence"/>
</dbReference>
<proteinExistence type="inferred from homology"/>